<evidence type="ECO:0000256" key="1">
    <source>
        <dbReference type="ARBA" id="ARBA00008226"/>
    </source>
</evidence>
<dbReference type="Gene3D" id="3.30.930.10">
    <property type="entry name" value="Bira Bifunctional Protein, Domain 2"/>
    <property type="match status" value="1"/>
</dbReference>
<organism evidence="13 14">
    <name type="scientific">Gigaspora margarita</name>
    <dbReference type="NCBI Taxonomy" id="4874"/>
    <lineage>
        <taxon>Eukaryota</taxon>
        <taxon>Fungi</taxon>
        <taxon>Fungi incertae sedis</taxon>
        <taxon>Mucoromycota</taxon>
        <taxon>Glomeromycotina</taxon>
        <taxon>Glomeromycetes</taxon>
        <taxon>Diversisporales</taxon>
        <taxon>Gigasporaceae</taxon>
        <taxon>Gigaspora</taxon>
    </lineage>
</organism>
<evidence type="ECO:0000259" key="12">
    <source>
        <dbReference type="PROSITE" id="PS50862"/>
    </source>
</evidence>
<dbReference type="InterPro" id="IPR006195">
    <property type="entry name" value="aa-tRNA-synth_II"/>
</dbReference>
<evidence type="ECO:0000256" key="6">
    <source>
        <dbReference type="ARBA" id="ARBA00022840"/>
    </source>
</evidence>
<dbReference type="PANTHER" id="PTHR11451">
    <property type="entry name" value="THREONINE-TRNA LIGASE"/>
    <property type="match status" value="1"/>
</dbReference>
<evidence type="ECO:0000313" key="13">
    <source>
        <dbReference type="EMBL" id="CAG8499792.1"/>
    </source>
</evidence>
<evidence type="ECO:0000256" key="8">
    <source>
        <dbReference type="ARBA" id="ARBA00023146"/>
    </source>
</evidence>
<dbReference type="EC" id="6.1.1.3" evidence="2"/>
<evidence type="ECO:0000256" key="3">
    <source>
        <dbReference type="ARBA" id="ARBA00022598"/>
    </source>
</evidence>
<evidence type="ECO:0000256" key="2">
    <source>
        <dbReference type="ARBA" id="ARBA00013163"/>
    </source>
</evidence>
<feature type="region of interest" description="Disordered" evidence="11">
    <location>
        <begin position="1"/>
        <end position="42"/>
    </location>
</feature>
<keyword evidence="14" id="KW-1185">Reference proteome</keyword>
<evidence type="ECO:0000313" key="14">
    <source>
        <dbReference type="Proteomes" id="UP000789901"/>
    </source>
</evidence>
<keyword evidence="7" id="KW-0648">Protein biosynthesis</keyword>
<dbReference type="SUPFAM" id="SSF55681">
    <property type="entry name" value="Class II aaRS and biotin synthetases"/>
    <property type="match status" value="1"/>
</dbReference>
<dbReference type="PRINTS" id="PR01047">
    <property type="entry name" value="TRNASYNTHTHR"/>
</dbReference>
<feature type="region of interest" description="Disordered" evidence="11">
    <location>
        <begin position="167"/>
        <end position="204"/>
    </location>
</feature>
<dbReference type="Pfam" id="PF00587">
    <property type="entry name" value="tRNA-synt_2b"/>
    <property type="match status" value="1"/>
</dbReference>
<dbReference type="PROSITE" id="PS50862">
    <property type="entry name" value="AA_TRNA_LIGASE_II"/>
    <property type="match status" value="1"/>
</dbReference>
<dbReference type="EMBL" id="CAJVQB010000644">
    <property type="protein sequence ID" value="CAG8499792.1"/>
    <property type="molecule type" value="Genomic_DNA"/>
</dbReference>
<protein>
    <recommendedName>
        <fullName evidence="2">threonine--tRNA ligase</fullName>
        <ecNumber evidence="2">6.1.1.3</ecNumber>
    </recommendedName>
    <alternativeName>
        <fullName evidence="9">Threonyl-tRNA synthetase</fullName>
    </alternativeName>
</protein>
<evidence type="ECO:0000256" key="10">
    <source>
        <dbReference type="ARBA" id="ARBA00049515"/>
    </source>
</evidence>
<keyword evidence="5" id="KW-0547">Nucleotide-binding</keyword>
<gene>
    <name evidence="13" type="ORF">GMARGA_LOCUS2142</name>
</gene>
<dbReference type="PANTHER" id="PTHR11451:SF56">
    <property type="entry name" value="THREONINE--TRNA LIGASE 1"/>
    <property type="match status" value="1"/>
</dbReference>
<reference evidence="13 14" key="1">
    <citation type="submission" date="2021-06" db="EMBL/GenBank/DDBJ databases">
        <authorList>
            <person name="Kallberg Y."/>
            <person name="Tangrot J."/>
            <person name="Rosling A."/>
        </authorList>
    </citation>
    <scope>NUCLEOTIDE SEQUENCE [LARGE SCALE GENOMIC DNA]</scope>
    <source>
        <strain evidence="13 14">120-4 pot B 10/14</strain>
    </source>
</reference>
<dbReference type="InterPro" id="IPR045864">
    <property type="entry name" value="aa-tRNA-synth_II/BPL/LPL"/>
</dbReference>
<accession>A0ABM8W1D3</accession>
<comment type="catalytic activity">
    <reaction evidence="10">
        <text>tRNA(Thr) + L-threonine + ATP = L-threonyl-tRNA(Thr) + AMP + diphosphate + H(+)</text>
        <dbReference type="Rhea" id="RHEA:24624"/>
        <dbReference type="Rhea" id="RHEA-COMP:9670"/>
        <dbReference type="Rhea" id="RHEA-COMP:9704"/>
        <dbReference type="ChEBI" id="CHEBI:15378"/>
        <dbReference type="ChEBI" id="CHEBI:30616"/>
        <dbReference type="ChEBI" id="CHEBI:33019"/>
        <dbReference type="ChEBI" id="CHEBI:57926"/>
        <dbReference type="ChEBI" id="CHEBI:78442"/>
        <dbReference type="ChEBI" id="CHEBI:78534"/>
        <dbReference type="ChEBI" id="CHEBI:456215"/>
        <dbReference type="EC" id="6.1.1.3"/>
    </reaction>
</comment>
<dbReference type="InterPro" id="IPR002320">
    <property type="entry name" value="Thr-tRNA-ligase_IIa"/>
</dbReference>
<feature type="compositionally biased region" description="Polar residues" evidence="11">
    <location>
        <begin position="27"/>
        <end position="42"/>
    </location>
</feature>
<comment type="similarity">
    <text evidence="1">Belongs to the class-II aminoacyl-tRNA synthetase family.</text>
</comment>
<dbReference type="Proteomes" id="UP000789901">
    <property type="component" value="Unassembled WGS sequence"/>
</dbReference>
<dbReference type="InterPro" id="IPR002314">
    <property type="entry name" value="aa-tRNA-synt_IIb"/>
</dbReference>
<evidence type="ECO:0000256" key="11">
    <source>
        <dbReference type="SAM" id="MobiDB-lite"/>
    </source>
</evidence>
<proteinExistence type="inferred from homology"/>
<sequence>MGNRQSTPEAPAEKKKQKPIMKDQEEITTNGISDSDNQNNLTHQCDLPPHHCECHQRKTEVEKCSHRNPQGQCPQCNLAASFSYSLSDFPEITLKGKENTDTLAECREFSKRESEPKVEIAGSQPENCSVELSKKIEKLGKKKKRKKRLKVVCEDVVPFTIIEEKDRSQHHNAVMDKSEEPELHEPSLKKSERTENNSQTFPKKKQDYPIIIRNQIQKFLQRKQKELNFREVITPILGGENLYETSGHLKHYRDYMFPSLNRNNETFRLRPMTCPHHCLIYQQQLRSYRDLPFRLCENSLLYRYEASGALKGLERARWMELADHHVFVNPEQLKEELKKNYRYIIGILSAFDFSTSRLTLTELGMNYVVLKGEAAFYGPKLDFEVETADGKNITLATIQLDFVLPQKFGLNYVDKDQKLKTPIRTTILTDKSLNYRIRQAYKTKIPCYLVIGQEEIKTRKLKLIFTYLPDNHHGKMKELTEKELVEKLEAEKD</sequence>
<evidence type="ECO:0000256" key="7">
    <source>
        <dbReference type="ARBA" id="ARBA00022917"/>
    </source>
</evidence>
<name>A0ABM8W1D3_GIGMA</name>
<feature type="compositionally biased region" description="Basic and acidic residues" evidence="11">
    <location>
        <begin position="167"/>
        <end position="195"/>
    </location>
</feature>
<evidence type="ECO:0000256" key="5">
    <source>
        <dbReference type="ARBA" id="ARBA00022741"/>
    </source>
</evidence>
<keyword evidence="4" id="KW-0479">Metal-binding</keyword>
<comment type="caution">
    <text evidence="13">The sequence shown here is derived from an EMBL/GenBank/DDBJ whole genome shotgun (WGS) entry which is preliminary data.</text>
</comment>
<evidence type="ECO:0000256" key="4">
    <source>
        <dbReference type="ARBA" id="ARBA00022723"/>
    </source>
</evidence>
<keyword evidence="8" id="KW-0030">Aminoacyl-tRNA synthetase</keyword>
<keyword evidence="6" id="KW-0067">ATP-binding</keyword>
<feature type="domain" description="Aminoacyl-transfer RNA synthetases class-II family profile" evidence="12">
    <location>
        <begin position="212"/>
        <end position="427"/>
    </location>
</feature>
<keyword evidence="3" id="KW-0436">Ligase</keyword>
<evidence type="ECO:0000256" key="9">
    <source>
        <dbReference type="ARBA" id="ARBA00031900"/>
    </source>
</evidence>